<feature type="domain" description="Tyr recombinase" evidence="2">
    <location>
        <begin position="40"/>
        <end position="219"/>
    </location>
</feature>
<dbReference type="GO" id="GO:0006310">
    <property type="term" value="P:DNA recombination"/>
    <property type="evidence" value="ECO:0007669"/>
    <property type="project" value="UniProtKB-KW"/>
</dbReference>
<dbReference type="EMBL" id="JARPUR010000002">
    <property type="protein sequence ID" value="KAK4882876.1"/>
    <property type="molecule type" value="Genomic_DNA"/>
</dbReference>
<dbReference type="SUPFAM" id="SSF56349">
    <property type="entry name" value="DNA breaking-rejoining enzymes"/>
    <property type="match status" value="1"/>
</dbReference>
<evidence type="ECO:0000256" key="1">
    <source>
        <dbReference type="ARBA" id="ARBA00023172"/>
    </source>
</evidence>
<protein>
    <recommendedName>
        <fullName evidence="2">Tyr recombinase domain-containing protein</fullName>
    </recommendedName>
</protein>
<dbReference type="InterPro" id="IPR011010">
    <property type="entry name" value="DNA_brk_join_enz"/>
</dbReference>
<reference evidence="4" key="1">
    <citation type="submission" date="2023-01" db="EMBL/GenBank/DDBJ databases">
        <title>Key to firefly adult light organ development and bioluminescence: homeobox transcription factors regulate luciferase expression and transportation to peroxisome.</title>
        <authorList>
            <person name="Fu X."/>
        </authorList>
    </citation>
    <scope>NUCLEOTIDE SEQUENCE [LARGE SCALE GENOMIC DNA]</scope>
</reference>
<dbReference type="InterPro" id="IPR013762">
    <property type="entry name" value="Integrase-like_cat_sf"/>
</dbReference>
<evidence type="ECO:0000313" key="4">
    <source>
        <dbReference type="Proteomes" id="UP001353858"/>
    </source>
</evidence>
<accession>A0AAN7PKW6</accession>
<dbReference type="GO" id="GO:0015074">
    <property type="term" value="P:DNA integration"/>
    <property type="evidence" value="ECO:0007669"/>
    <property type="project" value="InterPro"/>
</dbReference>
<sequence length="219" mass="25379">MWSNYSMLKTCLNINKNIDISKFLKVTVFLKRISKNYVPKKSKVLEFKHIEKFLVEANDDRYLAMKNALIIGYSGACRREELMLLSIKDIEFKMDSIIVSIPKTKNNVPRVFVITELTWIHLIKTYYQLRPAHTPHDRYFLTYREGKCSILPIGINKIGQMPKSIATFLNLSNPEDYTGHCFRRSSVSELANRGGDLITIKNMEAGNRQQLLRAISMLQ</sequence>
<comment type="caution">
    <text evidence="3">The sequence shown here is derived from an EMBL/GenBank/DDBJ whole genome shotgun (WGS) entry which is preliminary data.</text>
</comment>
<dbReference type="Gene3D" id="1.10.443.10">
    <property type="entry name" value="Intergrase catalytic core"/>
    <property type="match status" value="1"/>
</dbReference>
<keyword evidence="4" id="KW-1185">Reference proteome</keyword>
<dbReference type="Proteomes" id="UP001353858">
    <property type="component" value="Unassembled WGS sequence"/>
</dbReference>
<dbReference type="AlphaFoldDB" id="A0AAN7PKW6"/>
<evidence type="ECO:0000313" key="3">
    <source>
        <dbReference type="EMBL" id="KAK4882876.1"/>
    </source>
</evidence>
<organism evidence="3 4">
    <name type="scientific">Aquatica leii</name>
    <dbReference type="NCBI Taxonomy" id="1421715"/>
    <lineage>
        <taxon>Eukaryota</taxon>
        <taxon>Metazoa</taxon>
        <taxon>Ecdysozoa</taxon>
        <taxon>Arthropoda</taxon>
        <taxon>Hexapoda</taxon>
        <taxon>Insecta</taxon>
        <taxon>Pterygota</taxon>
        <taxon>Neoptera</taxon>
        <taxon>Endopterygota</taxon>
        <taxon>Coleoptera</taxon>
        <taxon>Polyphaga</taxon>
        <taxon>Elateriformia</taxon>
        <taxon>Elateroidea</taxon>
        <taxon>Lampyridae</taxon>
        <taxon>Luciolinae</taxon>
        <taxon>Aquatica</taxon>
    </lineage>
</organism>
<name>A0AAN7PKW6_9COLE</name>
<gene>
    <name evidence="3" type="ORF">RN001_006195</name>
</gene>
<dbReference type="PROSITE" id="PS51898">
    <property type="entry name" value="TYR_RECOMBINASE"/>
    <property type="match status" value="1"/>
</dbReference>
<dbReference type="CDD" id="cd00397">
    <property type="entry name" value="DNA_BRE_C"/>
    <property type="match status" value="1"/>
</dbReference>
<dbReference type="InterPro" id="IPR002104">
    <property type="entry name" value="Integrase_catalytic"/>
</dbReference>
<evidence type="ECO:0000259" key="2">
    <source>
        <dbReference type="PROSITE" id="PS51898"/>
    </source>
</evidence>
<keyword evidence="1" id="KW-0233">DNA recombination</keyword>
<dbReference type="GO" id="GO:0003677">
    <property type="term" value="F:DNA binding"/>
    <property type="evidence" value="ECO:0007669"/>
    <property type="project" value="InterPro"/>
</dbReference>
<proteinExistence type="predicted"/>
<dbReference type="Pfam" id="PF00589">
    <property type="entry name" value="Phage_integrase"/>
    <property type="match status" value="1"/>
</dbReference>